<dbReference type="GO" id="GO:0000785">
    <property type="term" value="C:chromatin"/>
    <property type="evidence" value="ECO:0007669"/>
    <property type="project" value="TreeGrafter"/>
</dbReference>
<proteinExistence type="predicted"/>
<feature type="domain" description="SCD" evidence="2">
    <location>
        <begin position="340"/>
        <end position="424"/>
    </location>
</feature>
<sequence length="1163" mass="129266">MDASAVNRRASGRARKQTEIYSSDALTSSAKRKRDDGDDANMGEERGMPEDYVSDEENEDDDEQEPDEEEVRERKRQNRKAARAGPNKPTAQKKAKIHGVSLPVRPAKKRAPKKTKATALEDATAFGGLYAEVFSGNQTTSDVVGQLLRRFDAKEHETLAEIITFVVRSAGCAGEVTEDDVADPDNITNKLEDLRDEYQATNPTEYPLIAKGKAGSTFKNALVDFFDTLFRSMAVKGTLYDNKVLAENIQMWVSTMSSAPNRSFRHTATVVAMTIVTTLCEIAKESLVEAAKDQQQAEKERKKARPNQARIKQMEENGRERTRLYEDIEPMLKDWFDVVFIHRYRDVDPVIRRECVAALGEWILTVPEVYYDGHHLRYLGWVLSDTAASTRGEVIKQLHRLYKGNESTGMKNFTEKFRSRMVEIATTDAENSVRVSGIELLNLLRDKELLEPDDIDKVGQLIFDSDAKIRKTVATFFTEIVRELYAAKLGDVGGLENMEEALPEAGEDYAAPRAEWLLYKSVAETLASYGADDRLPSQIERSQADGRLVLHLGAADSRFSLAADALYDKLHEIRDWQAMAGYVLADHPPSKGKQNGTFAQLVKESAITDEEELIMLEIMYASAKRNLLSLAEQLKQPKTKITARQKDRITDEQAEAARHLTDMIPRLLQKYGDVPSTAAAVLRIESILSLPDLTSLQQDAITYGALLDDVRKQFMSHGTDEVLAPASNAILQAKLYGDLDEMTDEKVTALWDDVITNLAGLLDPATITVRGASQVEELTALSNNLLRIGRLAQVSNCIVPLEHSSILQPHTADGAEFHAPIDYIIGLISRGVPVASTPAPDAHEAALEDQVAVRAADAALFYLRWQLKSIVAAVTTSTSAGLTIDELEPVASRRDAYAEILQQLLEARKPSEEISVALASSLLDLHSNAAILRDVKPKPGMTDDYTALIMDLQPKAQTLIMRVFASCEKNYAKITGKKLEDNDTDQNINDDPMSDPESDDEEEEEDAGQTQESQQRRDNKLRNTLVAEHILCALTAKIIHALFAGVIDVGTVRARLERNKLRLGPNFKEVVAYLDLDGLQKKGGKGKKAKGKERKKGPVVRPDPKSHAIVTEENEEEEIEDEEEDGDEALRRRGLLDEEEVEQREDEEVADGAGREEESVLGD</sequence>
<dbReference type="PANTHER" id="PTHR11199">
    <property type="entry name" value="STROMAL ANTIGEN"/>
    <property type="match status" value="1"/>
</dbReference>
<evidence type="ECO:0000313" key="3">
    <source>
        <dbReference type="EMBL" id="KAK5118882.1"/>
    </source>
</evidence>
<dbReference type="InterPro" id="IPR056396">
    <property type="entry name" value="HEAT_SCC3-SA"/>
</dbReference>
<dbReference type="InterPro" id="IPR013721">
    <property type="entry name" value="STAG"/>
</dbReference>
<dbReference type="InterPro" id="IPR020839">
    <property type="entry name" value="SCD"/>
</dbReference>
<feature type="compositionally biased region" description="Acidic residues" evidence="1">
    <location>
        <begin position="992"/>
        <end position="1007"/>
    </location>
</feature>
<name>A0AAN7YL06_9PEZI</name>
<reference evidence="3" key="1">
    <citation type="submission" date="2023-08" db="EMBL/GenBank/DDBJ databases">
        <title>Black Yeasts Isolated from many extreme environments.</title>
        <authorList>
            <person name="Coleine C."/>
            <person name="Stajich J.E."/>
            <person name="Selbmann L."/>
        </authorList>
    </citation>
    <scope>NUCLEOTIDE SEQUENCE</scope>
    <source>
        <strain evidence="3">CCFEE 5401</strain>
    </source>
</reference>
<evidence type="ECO:0000259" key="2">
    <source>
        <dbReference type="PROSITE" id="PS51425"/>
    </source>
</evidence>
<feature type="compositionally biased region" description="Polar residues" evidence="1">
    <location>
        <begin position="19"/>
        <end position="29"/>
    </location>
</feature>
<dbReference type="GO" id="GO:0003682">
    <property type="term" value="F:chromatin binding"/>
    <property type="evidence" value="ECO:0007669"/>
    <property type="project" value="TreeGrafter"/>
</dbReference>
<feature type="compositionally biased region" description="Basic and acidic residues" evidence="1">
    <location>
        <begin position="1153"/>
        <end position="1163"/>
    </location>
</feature>
<dbReference type="Gene3D" id="1.25.10.10">
    <property type="entry name" value="Leucine-rich Repeat Variant"/>
    <property type="match status" value="1"/>
</dbReference>
<dbReference type="EMBL" id="JAVRRL010000001">
    <property type="protein sequence ID" value="KAK5118882.1"/>
    <property type="molecule type" value="Genomic_DNA"/>
</dbReference>
<evidence type="ECO:0000313" key="4">
    <source>
        <dbReference type="Proteomes" id="UP001310890"/>
    </source>
</evidence>
<evidence type="ECO:0000256" key="1">
    <source>
        <dbReference type="SAM" id="MobiDB-lite"/>
    </source>
</evidence>
<dbReference type="GO" id="GO:0005634">
    <property type="term" value="C:nucleus"/>
    <property type="evidence" value="ECO:0007669"/>
    <property type="project" value="TreeGrafter"/>
</dbReference>
<comment type="caution">
    <text evidence="3">The sequence shown here is derived from an EMBL/GenBank/DDBJ whole genome shotgun (WGS) entry which is preliminary data.</text>
</comment>
<dbReference type="GO" id="GO:0007062">
    <property type="term" value="P:sister chromatid cohesion"/>
    <property type="evidence" value="ECO:0007669"/>
    <property type="project" value="UniProtKB-ARBA"/>
</dbReference>
<feature type="compositionally biased region" description="Basic residues" evidence="1">
    <location>
        <begin position="1082"/>
        <end position="1098"/>
    </location>
</feature>
<feature type="compositionally biased region" description="Acidic residues" evidence="1">
    <location>
        <begin position="52"/>
        <end position="70"/>
    </location>
</feature>
<feature type="region of interest" description="Disordered" evidence="1">
    <location>
        <begin position="978"/>
        <end position="1019"/>
    </location>
</feature>
<organism evidence="3 4">
    <name type="scientific">Meristemomyces frigidus</name>
    <dbReference type="NCBI Taxonomy" id="1508187"/>
    <lineage>
        <taxon>Eukaryota</taxon>
        <taxon>Fungi</taxon>
        <taxon>Dikarya</taxon>
        <taxon>Ascomycota</taxon>
        <taxon>Pezizomycotina</taxon>
        <taxon>Dothideomycetes</taxon>
        <taxon>Dothideomycetidae</taxon>
        <taxon>Mycosphaerellales</taxon>
        <taxon>Teratosphaeriaceae</taxon>
        <taxon>Meristemomyces</taxon>
    </lineage>
</organism>
<dbReference type="PROSITE" id="PS51425">
    <property type="entry name" value="SCD"/>
    <property type="match status" value="1"/>
</dbReference>
<dbReference type="SUPFAM" id="SSF48371">
    <property type="entry name" value="ARM repeat"/>
    <property type="match status" value="1"/>
</dbReference>
<feature type="compositionally biased region" description="Acidic residues" evidence="1">
    <location>
        <begin position="1112"/>
        <end position="1127"/>
    </location>
</feature>
<dbReference type="AlphaFoldDB" id="A0AAN7YL06"/>
<dbReference type="GO" id="GO:0008278">
    <property type="term" value="C:cohesin complex"/>
    <property type="evidence" value="ECO:0007669"/>
    <property type="project" value="TreeGrafter"/>
</dbReference>
<gene>
    <name evidence="3" type="ORF">LTR62_000092</name>
</gene>
<feature type="region of interest" description="Disordered" evidence="1">
    <location>
        <begin position="1"/>
        <end position="97"/>
    </location>
</feature>
<feature type="compositionally biased region" description="Acidic residues" evidence="1">
    <location>
        <begin position="1137"/>
        <end position="1150"/>
    </location>
</feature>
<feature type="region of interest" description="Disordered" evidence="1">
    <location>
        <begin position="297"/>
        <end position="316"/>
    </location>
</feature>
<protein>
    <recommendedName>
        <fullName evidence="2">SCD domain-containing protein</fullName>
    </recommendedName>
</protein>
<dbReference type="InterPro" id="IPR039662">
    <property type="entry name" value="Cohesin_Scc3/SA"/>
</dbReference>
<feature type="region of interest" description="Disordered" evidence="1">
    <location>
        <begin position="1081"/>
        <end position="1163"/>
    </location>
</feature>
<dbReference type="Pfam" id="PF08514">
    <property type="entry name" value="STAG"/>
    <property type="match status" value="1"/>
</dbReference>
<dbReference type="Pfam" id="PF21581">
    <property type="entry name" value="SCD"/>
    <property type="match status" value="1"/>
</dbReference>
<dbReference type="Proteomes" id="UP001310890">
    <property type="component" value="Unassembled WGS sequence"/>
</dbReference>
<dbReference type="InterPro" id="IPR011989">
    <property type="entry name" value="ARM-like"/>
</dbReference>
<dbReference type="PANTHER" id="PTHR11199:SF0">
    <property type="entry name" value="LD34181P-RELATED"/>
    <property type="match status" value="1"/>
</dbReference>
<dbReference type="InterPro" id="IPR016024">
    <property type="entry name" value="ARM-type_fold"/>
</dbReference>
<accession>A0AAN7YL06</accession>
<dbReference type="Pfam" id="PF24571">
    <property type="entry name" value="HEAT_SCC3-SA"/>
    <property type="match status" value="1"/>
</dbReference>